<feature type="region of interest" description="Disordered" evidence="1">
    <location>
        <begin position="1"/>
        <end position="31"/>
    </location>
</feature>
<dbReference type="EMBL" id="JARTCD010000028">
    <property type="protein sequence ID" value="KAJ8657913.1"/>
    <property type="molecule type" value="Genomic_DNA"/>
</dbReference>
<feature type="transmembrane region" description="Helical" evidence="2">
    <location>
        <begin position="286"/>
        <end position="307"/>
    </location>
</feature>
<dbReference type="PANTHER" id="PTHR34391:SF1">
    <property type="entry name" value="UPF0658 GOLGI APPARATUS MEMBRANE PROTEIN C1952.10C-RELATED"/>
    <property type="match status" value="1"/>
</dbReference>
<evidence type="ECO:0000313" key="3">
    <source>
        <dbReference type="EMBL" id="KAJ8657913.1"/>
    </source>
</evidence>
<feature type="transmembrane region" description="Helical" evidence="2">
    <location>
        <begin position="59"/>
        <end position="78"/>
    </location>
</feature>
<evidence type="ECO:0000313" key="4">
    <source>
        <dbReference type="Proteomes" id="UP001234581"/>
    </source>
</evidence>
<proteinExistence type="predicted"/>
<dbReference type="GO" id="GO:0005794">
    <property type="term" value="C:Golgi apparatus"/>
    <property type="evidence" value="ECO:0007669"/>
    <property type="project" value="TreeGrafter"/>
</dbReference>
<name>A0AAD7V3F3_9FUNG</name>
<reference evidence="3 4" key="1">
    <citation type="submission" date="2023-03" db="EMBL/GenBank/DDBJ databases">
        <title>Genome sequence of Lichtheimia ornata CBS 291.66.</title>
        <authorList>
            <person name="Mohabir J.T."/>
            <person name="Shea T.P."/>
            <person name="Kurbessoian T."/>
            <person name="Berby B."/>
            <person name="Fontaine J."/>
            <person name="Livny J."/>
            <person name="Gnirke A."/>
            <person name="Stajich J.E."/>
            <person name="Cuomo C.A."/>
        </authorList>
    </citation>
    <scope>NUCLEOTIDE SEQUENCE [LARGE SCALE GENOMIC DNA]</scope>
    <source>
        <strain evidence="3">CBS 291.66</strain>
    </source>
</reference>
<organism evidence="3 4">
    <name type="scientific">Lichtheimia ornata</name>
    <dbReference type="NCBI Taxonomy" id="688661"/>
    <lineage>
        <taxon>Eukaryota</taxon>
        <taxon>Fungi</taxon>
        <taxon>Fungi incertae sedis</taxon>
        <taxon>Mucoromycota</taxon>
        <taxon>Mucoromycotina</taxon>
        <taxon>Mucoromycetes</taxon>
        <taxon>Mucorales</taxon>
        <taxon>Lichtheimiaceae</taxon>
        <taxon>Lichtheimia</taxon>
    </lineage>
</organism>
<feature type="compositionally biased region" description="Basic and acidic residues" evidence="1">
    <location>
        <begin position="1"/>
        <end position="11"/>
    </location>
</feature>
<feature type="transmembrane region" description="Helical" evidence="2">
    <location>
        <begin position="327"/>
        <end position="353"/>
    </location>
</feature>
<keyword evidence="2" id="KW-0472">Membrane</keyword>
<feature type="transmembrane region" description="Helical" evidence="2">
    <location>
        <begin position="132"/>
        <end position="153"/>
    </location>
</feature>
<feature type="transmembrane region" description="Helical" evidence="2">
    <location>
        <begin position="258"/>
        <end position="279"/>
    </location>
</feature>
<keyword evidence="2" id="KW-1133">Transmembrane helix</keyword>
<keyword evidence="4" id="KW-1185">Reference proteome</keyword>
<evidence type="ECO:0000256" key="2">
    <source>
        <dbReference type="SAM" id="Phobius"/>
    </source>
</evidence>
<dbReference type="RefSeq" id="XP_058342826.1">
    <property type="nucleotide sequence ID" value="XM_058486469.1"/>
</dbReference>
<dbReference type="PANTHER" id="PTHR34391">
    <property type="entry name" value="UPF0658 GOLGI APPARATUS MEMBRANE PROTEIN C1952.10C-RELATED"/>
    <property type="match status" value="1"/>
</dbReference>
<feature type="transmembrane region" description="Helical" evidence="2">
    <location>
        <begin position="98"/>
        <end position="120"/>
    </location>
</feature>
<feature type="transmembrane region" description="Helical" evidence="2">
    <location>
        <begin position="180"/>
        <end position="199"/>
    </location>
</feature>
<sequence length="361" mass="40806">MTQAEDTHEIYKTANNTPSGSRRSSRERDTSDSVVAIMDHHNNNEQQQQQHGIKYHGHGAFISILVLQVIIVCVLEGLEIQQAMIGMSNDCTMTLDVIGMSQVGLVYRGLVMAATFYQLMFGLDTIQQQSTIHLWMLFINGLLFIIFVGIQIIQNSKWETMMQEMGCGTASLSHPHYDHALLAVVAFLYLVLVGCSIWMRRRMFTTTTAASGAKNQKIKETIASITLMAFIKLDVYYLHCYAVQLIPAMVLDDERNVIPVELVLVPMLGILMLSMTWYSVQNKKPWLLLTLALLIGLALGYLGYRTAIFAQPHPIDNDPYHITRQSLLFTTLTLFLLMLLSMGVILVLIRCLLRGTTLFWR</sequence>
<dbReference type="InterPro" id="IPR040410">
    <property type="entry name" value="UPF0658_Golgi"/>
</dbReference>
<accession>A0AAD7V3F3</accession>
<keyword evidence="2" id="KW-0812">Transmembrane</keyword>
<evidence type="ECO:0000256" key="1">
    <source>
        <dbReference type="SAM" id="MobiDB-lite"/>
    </source>
</evidence>
<gene>
    <name evidence="3" type="ORF">O0I10_006441</name>
</gene>
<feature type="transmembrane region" description="Helical" evidence="2">
    <location>
        <begin position="220"/>
        <end position="238"/>
    </location>
</feature>
<dbReference type="AlphaFoldDB" id="A0AAD7V3F3"/>
<comment type="caution">
    <text evidence="3">The sequence shown here is derived from an EMBL/GenBank/DDBJ whole genome shotgun (WGS) entry which is preliminary data.</text>
</comment>
<dbReference type="Proteomes" id="UP001234581">
    <property type="component" value="Unassembled WGS sequence"/>
</dbReference>
<protein>
    <submittedName>
        <fullName evidence="3">Uncharacterized protein</fullName>
    </submittedName>
</protein>
<dbReference type="GeneID" id="83213852"/>